<evidence type="ECO:0000313" key="1">
    <source>
        <dbReference type="EMBL" id="KAK3713068.1"/>
    </source>
</evidence>
<dbReference type="EMBL" id="JAUTXU010000065">
    <property type="protein sequence ID" value="KAK3713068.1"/>
    <property type="molecule type" value="Genomic_DNA"/>
</dbReference>
<comment type="caution">
    <text evidence="1">The sequence shown here is derived from an EMBL/GenBank/DDBJ whole genome shotgun (WGS) entry which is preliminary data.</text>
</comment>
<evidence type="ECO:0000313" key="2">
    <source>
        <dbReference type="Proteomes" id="UP001281147"/>
    </source>
</evidence>
<dbReference type="Proteomes" id="UP001281147">
    <property type="component" value="Unassembled WGS sequence"/>
</dbReference>
<accession>A0ACC3N9U1</accession>
<name>A0ACC3N9U1_9PEZI</name>
<reference evidence="1" key="1">
    <citation type="submission" date="2023-07" db="EMBL/GenBank/DDBJ databases">
        <title>Black Yeasts Isolated from many extreme environments.</title>
        <authorList>
            <person name="Coleine C."/>
            <person name="Stajich J.E."/>
            <person name="Selbmann L."/>
        </authorList>
    </citation>
    <scope>NUCLEOTIDE SEQUENCE</scope>
    <source>
        <strain evidence="1">CCFEE 5714</strain>
    </source>
</reference>
<sequence>MEFSDLEQTLGDKRMHNVLSRFSEDAMNGNDEFDIYRKQQELANQGREVDIPSLSSIPITTKDWRTEGKNAAWGLDKYKFLHMIEQAWDLQPDRDWYVFLEADTYLSISNLLQFLDAQDPKEKLYFGNSLRMWEHPTPLNFAHGGSGFILSGATVKDFAVTHEGIAAKFDQRVRDWWYGDFVLADALDEELHIQVTDATPMINSDEPSLVPFGEHVWCKPVITLHHMDARQFDDMYKFQRARNFSPLLFREVYTAAYTTNLPLRKEAWDNLSDDGRFALEVIPNNPDQLESNVEPNHLVDPHRSYEASFSD</sequence>
<keyword evidence="2" id="KW-1185">Reference proteome</keyword>
<proteinExistence type="predicted"/>
<gene>
    <name evidence="1" type="ORF">LTR37_008753</name>
</gene>
<protein>
    <submittedName>
        <fullName evidence="1">Uncharacterized protein</fullName>
    </submittedName>
</protein>
<organism evidence="1 2">
    <name type="scientific">Vermiconidia calcicola</name>
    <dbReference type="NCBI Taxonomy" id="1690605"/>
    <lineage>
        <taxon>Eukaryota</taxon>
        <taxon>Fungi</taxon>
        <taxon>Dikarya</taxon>
        <taxon>Ascomycota</taxon>
        <taxon>Pezizomycotina</taxon>
        <taxon>Dothideomycetes</taxon>
        <taxon>Dothideomycetidae</taxon>
        <taxon>Mycosphaerellales</taxon>
        <taxon>Extremaceae</taxon>
        <taxon>Vermiconidia</taxon>
    </lineage>
</organism>